<dbReference type="Proteomes" id="UP001432027">
    <property type="component" value="Unassembled WGS sequence"/>
</dbReference>
<feature type="region of interest" description="Disordered" evidence="1">
    <location>
        <begin position="49"/>
        <end position="78"/>
    </location>
</feature>
<accession>A0AAV5TZD5</accession>
<sequence length="78" mass="9010">CQREPLECVLLEVSRHDFEVLTVVTHFVSELDSEQSDLQLHLLRSVTNHAPHDSGADVHAEDEHEIRADQLVEQRPFR</sequence>
<dbReference type="AlphaFoldDB" id="A0AAV5TZD5"/>
<feature type="non-terminal residue" evidence="2">
    <location>
        <position position="1"/>
    </location>
</feature>
<reference evidence="2" key="1">
    <citation type="submission" date="2023-10" db="EMBL/GenBank/DDBJ databases">
        <title>Genome assembly of Pristionchus species.</title>
        <authorList>
            <person name="Yoshida K."/>
            <person name="Sommer R.J."/>
        </authorList>
    </citation>
    <scope>NUCLEOTIDE SEQUENCE</scope>
    <source>
        <strain evidence="2">RS0144</strain>
    </source>
</reference>
<evidence type="ECO:0000313" key="3">
    <source>
        <dbReference type="Proteomes" id="UP001432027"/>
    </source>
</evidence>
<keyword evidence="3" id="KW-1185">Reference proteome</keyword>
<name>A0AAV5TZD5_9BILA</name>
<dbReference type="EMBL" id="BTSX01000005">
    <property type="protein sequence ID" value="GMS99702.1"/>
    <property type="molecule type" value="Genomic_DNA"/>
</dbReference>
<evidence type="ECO:0000256" key="1">
    <source>
        <dbReference type="SAM" id="MobiDB-lite"/>
    </source>
</evidence>
<feature type="compositionally biased region" description="Basic and acidic residues" evidence="1">
    <location>
        <begin position="50"/>
        <end position="78"/>
    </location>
</feature>
<comment type="caution">
    <text evidence="2">The sequence shown here is derived from an EMBL/GenBank/DDBJ whole genome shotgun (WGS) entry which is preliminary data.</text>
</comment>
<gene>
    <name evidence="2" type="ORF">PENTCL1PPCAC_21877</name>
</gene>
<feature type="non-terminal residue" evidence="2">
    <location>
        <position position="78"/>
    </location>
</feature>
<evidence type="ECO:0000313" key="2">
    <source>
        <dbReference type="EMBL" id="GMS99702.1"/>
    </source>
</evidence>
<proteinExistence type="predicted"/>
<protein>
    <submittedName>
        <fullName evidence="2">Uncharacterized protein</fullName>
    </submittedName>
</protein>
<organism evidence="2 3">
    <name type="scientific">Pristionchus entomophagus</name>
    <dbReference type="NCBI Taxonomy" id="358040"/>
    <lineage>
        <taxon>Eukaryota</taxon>
        <taxon>Metazoa</taxon>
        <taxon>Ecdysozoa</taxon>
        <taxon>Nematoda</taxon>
        <taxon>Chromadorea</taxon>
        <taxon>Rhabditida</taxon>
        <taxon>Rhabditina</taxon>
        <taxon>Diplogasteromorpha</taxon>
        <taxon>Diplogasteroidea</taxon>
        <taxon>Neodiplogasteridae</taxon>
        <taxon>Pristionchus</taxon>
    </lineage>
</organism>